<comment type="similarity">
    <text evidence="4">Belongs to the PyrI family.</text>
</comment>
<dbReference type="InterPro" id="IPR002801">
    <property type="entry name" value="Asp_carbamoylTrfase_reg"/>
</dbReference>
<evidence type="ECO:0000256" key="2">
    <source>
        <dbReference type="ARBA" id="ARBA00022833"/>
    </source>
</evidence>
<evidence type="ECO:0000256" key="1">
    <source>
        <dbReference type="ARBA" id="ARBA00022723"/>
    </source>
</evidence>
<dbReference type="InterPro" id="IPR036792">
    <property type="entry name" value="Asp_carbatrfase_reg_C_sf"/>
</dbReference>
<comment type="function">
    <text evidence="4">Involved in allosteric regulation of aspartate carbamoyltransferase.</text>
</comment>
<gene>
    <name evidence="4" type="primary">pyrI</name>
    <name evidence="7" type="ORF">IAC68_05895</name>
</gene>
<keyword evidence="1 4" id="KW-0479">Metal-binding</keyword>
<dbReference type="InterPro" id="IPR036793">
    <property type="entry name" value="Asp_carbatrfase_reg_N_sf"/>
</dbReference>
<dbReference type="InterPro" id="IPR020545">
    <property type="entry name" value="Asp_carbamoyltransf_reg_N"/>
</dbReference>
<dbReference type="PANTHER" id="PTHR35805:SF1">
    <property type="entry name" value="ASPARTATE CARBAMOYLTRANSFERASE REGULATORY CHAIN"/>
    <property type="match status" value="1"/>
</dbReference>
<comment type="cofactor">
    <cofactor evidence="4">
        <name>Zn(2+)</name>
        <dbReference type="ChEBI" id="CHEBI:29105"/>
    </cofactor>
    <text evidence="4">Binds 1 zinc ion per subunit.</text>
</comment>
<dbReference type="NCBIfam" id="TIGR00240">
    <property type="entry name" value="ATCase_reg"/>
    <property type="match status" value="1"/>
</dbReference>
<dbReference type="SUPFAM" id="SSF54893">
    <property type="entry name" value="Aspartate carbamoyltransferase, Regulatory-chain, N-terminal domain"/>
    <property type="match status" value="1"/>
</dbReference>
<dbReference type="GO" id="GO:0009347">
    <property type="term" value="C:aspartate carbamoyltransferase complex"/>
    <property type="evidence" value="ECO:0007669"/>
    <property type="project" value="InterPro"/>
</dbReference>
<protein>
    <recommendedName>
        <fullName evidence="4">Aspartate carbamoyltransferase regulatory chain</fullName>
    </recommendedName>
</protein>
<comment type="caution">
    <text evidence="7">The sequence shown here is derived from an EMBL/GenBank/DDBJ whole genome shotgun (WGS) entry which is preliminary data.</text>
</comment>
<dbReference type="InterPro" id="IPR020542">
    <property type="entry name" value="Asp_carbamoyltrfase_reg_C"/>
</dbReference>
<dbReference type="SUPFAM" id="SSF57825">
    <property type="entry name" value="Aspartate carbamoyltransferase, Regulatory-chain, C-terminal domain"/>
    <property type="match status" value="1"/>
</dbReference>
<proteinExistence type="inferred from homology"/>
<organism evidence="7 8">
    <name type="scientific">Candidatus Egerieousia excrementavium</name>
    <dbReference type="NCBI Taxonomy" id="2840778"/>
    <lineage>
        <taxon>Bacteria</taxon>
        <taxon>Pseudomonadati</taxon>
        <taxon>Bacteroidota</taxon>
        <taxon>Bacteroidia</taxon>
        <taxon>Bacteroidales</taxon>
        <taxon>Candidatus Egerieousia</taxon>
    </lineage>
</organism>
<keyword evidence="2 4" id="KW-0862">Zinc</keyword>
<feature type="binding site" evidence="4">
    <location>
        <position position="140"/>
    </location>
    <ligand>
        <name>Zn(2+)</name>
        <dbReference type="ChEBI" id="CHEBI:29105"/>
    </ligand>
</feature>
<dbReference type="EMBL" id="JADINB010000130">
    <property type="protein sequence ID" value="MBO8429443.1"/>
    <property type="molecule type" value="Genomic_DNA"/>
</dbReference>
<sequence>MENTRKELKVSAIENGTVLDHIPSNQLFKVIRILNLDECKNQITFGTNLESKLLGKKAIIKVADRYFADDEINRIALVAPQAKINIIKNFEVVQKKIISVPREIEGIVKCGNPKCITNHQPVKTRFTTVMSDNGKFLLHCHYCEKDTMSDNMTILSNK</sequence>
<dbReference type="HAMAP" id="MF_00002">
    <property type="entry name" value="Asp_carb_tr_reg"/>
    <property type="match status" value="1"/>
</dbReference>
<feature type="binding site" evidence="4">
    <location>
        <position position="115"/>
    </location>
    <ligand>
        <name>Zn(2+)</name>
        <dbReference type="ChEBI" id="CHEBI:29105"/>
    </ligand>
</feature>
<reference evidence="7" key="2">
    <citation type="journal article" date="2021" name="PeerJ">
        <title>Extensive microbial diversity within the chicken gut microbiome revealed by metagenomics and culture.</title>
        <authorList>
            <person name="Gilroy R."/>
            <person name="Ravi A."/>
            <person name="Getino M."/>
            <person name="Pursley I."/>
            <person name="Horton D.L."/>
            <person name="Alikhan N.F."/>
            <person name="Baker D."/>
            <person name="Gharbi K."/>
            <person name="Hall N."/>
            <person name="Watson M."/>
            <person name="Adriaenssens E.M."/>
            <person name="Foster-Nyarko E."/>
            <person name="Jarju S."/>
            <person name="Secka A."/>
            <person name="Antonio M."/>
            <person name="Oren A."/>
            <person name="Chaudhuri R.R."/>
            <person name="La Ragione R."/>
            <person name="Hildebrand F."/>
            <person name="Pallen M.J."/>
        </authorList>
    </citation>
    <scope>NUCLEOTIDE SEQUENCE</scope>
    <source>
        <strain evidence="7">15467</strain>
    </source>
</reference>
<accession>A0A9D9GZ96</accession>
<evidence type="ECO:0000256" key="4">
    <source>
        <dbReference type="HAMAP-Rule" id="MF_00002"/>
    </source>
</evidence>
<dbReference type="Proteomes" id="UP000823635">
    <property type="component" value="Unassembled WGS sequence"/>
</dbReference>
<dbReference type="GO" id="GO:0006207">
    <property type="term" value="P:'de novo' pyrimidine nucleobase biosynthetic process"/>
    <property type="evidence" value="ECO:0007669"/>
    <property type="project" value="InterPro"/>
</dbReference>
<dbReference type="AlphaFoldDB" id="A0A9D9GZ96"/>
<feature type="binding site" evidence="4">
    <location>
        <position position="110"/>
    </location>
    <ligand>
        <name>Zn(2+)</name>
        <dbReference type="ChEBI" id="CHEBI:29105"/>
    </ligand>
</feature>
<dbReference type="Gene3D" id="3.30.70.140">
    <property type="entry name" value="Aspartate carbamoyltransferase regulatory subunit, N-terminal domain"/>
    <property type="match status" value="1"/>
</dbReference>
<keyword evidence="3 4" id="KW-0665">Pyrimidine biosynthesis</keyword>
<dbReference type="PANTHER" id="PTHR35805">
    <property type="entry name" value="ASPARTATE CARBAMOYLTRANSFERASE REGULATORY CHAIN"/>
    <property type="match status" value="1"/>
</dbReference>
<dbReference type="Gene3D" id="2.30.30.20">
    <property type="entry name" value="Aspartate carbamoyltransferase regulatory subunit, C-terminal domain"/>
    <property type="match status" value="1"/>
</dbReference>
<dbReference type="GO" id="GO:0046872">
    <property type="term" value="F:metal ion binding"/>
    <property type="evidence" value="ECO:0007669"/>
    <property type="project" value="UniProtKB-KW"/>
</dbReference>
<name>A0A9D9GZ96_9BACT</name>
<reference evidence="7" key="1">
    <citation type="submission" date="2020-10" db="EMBL/GenBank/DDBJ databases">
        <authorList>
            <person name="Gilroy R."/>
        </authorList>
    </citation>
    <scope>NUCLEOTIDE SEQUENCE</scope>
    <source>
        <strain evidence="7">15467</strain>
    </source>
</reference>
<evidence type="ECO:0000313" key="8">
    <source>
        <dbReference type="Proteomes" id="UP000823635"/>
    </source>
</evidence>
<feature type="binding site" evidence="4">
    <location>
        <position position="143"/>
    </location>
    <ligand>
        <name>Zn(2+)</name>
        <dbReference type="ChEBI" id="CHEBI:29105"/>
    </ligand>
</feature>
<dbReference type="GO" id="GO:0006221">
    <property type="term" value="P:pyrimidine nucleotide biosynthetic process"/>
    <property type="evidence" value="ECO:0007669"/>
    <property type="project" value="UniProtKB-UniRule"/>
</dbReference>
<feature type="domain" description="Aspartate carbamoyltransferase regulatory subunit C-terminal" evidence="6">
    <location>
        <begin position="103"/>
        <end position="150"/>
    </location>
</feature>
<dbReference type="Pfam" id="PF02748">
    <property type="entry name" value="PyrI_C"/>
    <property type="match status" value="1"/>
</dbReference>
<evidence type="ECO:0000313" key="7">
    <source>
        <dbReference type="EMBL" id="MBO8429443.1"/>
    </source>
</evidence>
<evidence type="ECO:0000259" key="5">
    <source>
        <dbReference type="Pfam" id="PF01948"/>
    </source>
</evidence>
<evidence type="ECO:0000256" key="3">
    <source>
        <dbReference type="ARBA" id="ARBA00022975"/>
    </source>
</evidence>
<feature type="domain" description="Aspartate carbamoyltransferase regulatory subunit N-terminal" evidence="5">
    <location>
        <begin position="8"/>
        <end position="96"/>
    </location>
</feature>
<evidence type="ECO:0000259" key="6">
    <source>
        <dbReference type="Pfam" id="PF02748"/>
    </source>
</evidence>
<dbReference type="Pfam" id="PF01948">
    <property type="entry name" value="PyrI"/>
    <property type="match status" value="1"/>
</dbReference>
<comment type="subunit">
    <text evidence="4">Contains catalytic and regulatory chains.</text>
</comment>